<keyword evidence="1" id="KW-0732">Signal</keyword>
<dbReference type="InterPro" id="IPR016047">
    <property type="entry name" value="M23ase_b-sheet_dom"/>
</dbReference>
<evidence type="ECO:0000256" key="1">
    <source>
        <dbReference type="ARBA" id="ARBA00022729"/>
    </source>
</evidence>
<keyword evidence="4" id="KW-0378">Hydrolase</keyword>
<dbReference type="InterPro" id="IPR011055">
    <property type="entry name" value="Dup_hybrid_motif"/>
</dbReference>
<accession>A0A4R8LJC6</accession>
<proteinExistence type="predicted"/>
<comment type="caution">
    <text evidence="4">The sequence shown here is derived from an EMBL/GenBank/DDBJ whole genome shotgun (WGS) entry which is preliminary data.</text>
</comment>
<dbReference type="Gene3D" id="2.70.70.10">
    <property type="entry name" value="Glucose Permease (Domain IIA)"/>
    <property type="match status" value="1"/>
</dbReference>
<dbReference type="PANTHER" id="PTHR21666">
    <property type="entry name" value="PEPTIDASE-RELATED"/>
    <property type="match status" value="1"/>
</dbReference>
<dbReference type="AlphaFoldDB" id="A0A4R8LJC6"/>
<sequence>MTVRLRFFLAHGQRTSRNVALPARFKHHSLFTAASRAALLIGIAAVCGLPAAVGVATLTGAHRAGFQAPHDALDYPSENWAPRAQQAAESSSGADTQRDSVDSLWASHGDAPAQADTTLRYGGPILAAMCAASPVLCVPDEYRYAARDVSVALNSNNSGDANDHAVSGEAATRIPLAGTSPWSLSDTGYDTRYVARAAHIDHDLRDALTKADLPADIVAQVEHLFAGRLDPAVAALPDDGIRLIYERGDSTDAVTRHPRVTAVEVRLGDRTYSALWFIAPGTTRGEYYTFDGSLLAAEPFAMPVNYERVSSPFGERMHPVSGEERFHAGVDLTAHSGAPVLSAAAGTVEFAGVRSGYGRHVVIDHGNGYTTCYAHLSAFARGLRAGMQVAEGQRIGLVGRTGVATGPHLHYEVRINERPVDPLKLTERTFTPPLTPAQQFALEQAAGAARGQLAALTDSGTRVASTRASMLF</sequence>
<evidence type="ECO:0000313" key="4">
    <source>
        <dbReference type="EMBL" id="TDY42543.1"/>
    </source>
</evidence>
<dbReference type="Pfam" id="PF01551">
    <property type="entry name" value="Peptidase_M23"/>
    <property type="match status" value="1"/>
</dbReference>
<dbReference type="InterPro" id="IPR050570">
    <property type="entry name" value="Cell_wall_metabolism_enzyme"/>
</dbReference>
<evidence type="ECO:0000313" key="5">
    <source>
        <dbReference type="Proteomes" id="UP000295509"/>
    </source>
</evidence>
<dbReference type="GO" id="GO:0004222">
    <property type="term" value="F:metalloendopeptidase activity"/>
    <property type="evidence" value="ECO:0007669"/>
    <property type="project" value="TreeGrafter"/>
</dbReference>
<feature type="region of interest" description="Disordered" evidence="2">
    <location>
        <begin position="75"/>
        <end position="101"/>
    </location>
</feature>
<organism evidence="4 5">
    <name type="scientific">Paraburkholderia rhizosphaerae</name>
    <dbReference type="NCBI Taxonomy" id="480658"/>
    <lineage>
        <taxon>Bacteria</taxon>
        <taxon>Pseudomonadati</taxon>
        <taxon>Pseudomonadota</taxon>
        <taxon>Betaproteobacteria</taxon>
        <taxon>Burkholderiales</taxon>
        <taxon>Burkholderiaceae</taxon>
        <taxon>Paraburkholderia</taxon>
    </lineage>
</organism>
<evidence type="ECO:0000256" key="2">
    <source>
        <dbReference type="SAM" id="MobiDB-lite"/>
    </source>
</evidence>
<gene>
    <name evidence="4" type="ORF">BX592_121114</name>
</gene>
<feature type="domain" description="M23ase beta-sheet core" evidence="3">
    <location>
        <begin position="325"/>
        <end position="422"/>
    </location>
</feature>
<name>A0A4R8LJC6_9BURK</name>
<reference evidence="4 5" key="1">
    <citation type="submission" date="2019-03" db="EMBL/GenBank/DDBJ databases">
        <title>Genomic Encyclopedia of Type Strains, Phase III (KMG-III): the genomes of soil and plant-associated and newly described type strains.</title>
        <authorList>
            <person name="Whitman W."/>
        </authorList>
    </citation>
    <scope>NUCLEOTIDE SEQUENCE [LARGE SCALE GENOMIC DNA]</scope>
    <source>
        <strain evidence="4 5">LMG 29544</strain>
    </source>
</reference>
<dbReference type="CDD" id="cd12797">
    <property type="entry name" value="M23_peptidase"/>
    <property type="match status" value="1"/>
</dbReference>
<evidence type="ECO:0000259" key="3">
    <source>
        <dbReference type="Pfam" id="PF01551"/>
    </source>
</evidence>
<dbReference type="Gene3D" id="3.10.450.350">
    <property type="match status" value="1"/>
</dbReference>
<keyword evidence="5" id="KW-1185">Reference proteome</keyword>
<protein>
    <submittedName>
        <fullName evidence="4">Murein DD-endopeptidase MepM/ murein hydrolase activator NlpD</fullName>
    </submittedName>
</protein>
<dbReference type="Proteomes" id="UP000295509">
    <property type="component" value="Unassembled WGS sequence"/>
</dbReference>
<dbReference type="EMBL" id="SORE01000021">
    <property type="protein sequence ID" value="TDY42543.1"/>
    <property type="molecule type" value="Genomic_DNA"/>
</dbReference>
<dbReference type="SUPFAM" id="SSF51261">
    <property type="entry name" value="Duplicated hybrid motif"/>
    <property type="match status" value="1"/>
</dbReference>
<dbReference type="PANTHER" id="PTHR21666:SF289">
    <property type="entry name" value="L-ALA--D-GLU ENDOPEPTIDASE"/>
    <property type="match status" value="1"/>
</dbReference>